<feature type="transmembrane region" description="Helical" evidence="2">
    <location>
        <begin position="111"/>
        <end position="134"/>
    </location>
</feature>
<reference evidence="3" key="1">
    <citation type="submission" date="2016-01" db="EMBL/GenBank/DDBJ databases">
        <authorList>
            <person name="Mcilroy J.S."/>
            <person name="Karst M S."/>
            <person name="Albertsen M."/>
        </authorList>
    </citation>
    <scope>NUCLEOTIDE SEQUENCE</scope>
    <source>
        <strain evidence="3">Cfx-K</strain>
    </source>
</reference>
<feature type="transmembrane region" description="Helical" evidence="2">
    <location>
        <begin position="652"/>
        <end position="672"/>
    </location>
</feature>
<dbReference type="InterPro" id="IPR036259">
    <property type="entry name" value="MFS_trans_sf"/>
</dbReference>
<feature type="transmembrane region" description="Helical" evidence="2">
    <location>
        <begin position="197"/>
        <end position="219"/>
    </location>
</feature>
<feature type="transmembrane region" description="Helical" evidence="2">
    <location>
        <begin position="146"/>
        <end position="166"/>
    </location>
</feature>
<dbReference type="SUPFAM" id="SSF53335">
    <property type="entry name" value="S-adenosyl-L-methionine-dependent methyltransferases"/>
    <property type="match status" value="1"/>
</dbReference>
<dbReference type="RefSeq" id="WP_157913181.1">
    <property type="nucleotide sequence ID" value="NZ_LN890655.1"/>
</dbReference>
<dbReference type="InterPro" id="IPR029063">
    <property type="entry name" value="SAM-dependent_MTases_sf"/>
</dbReference>
<proteinExistence type="predicted"/>
<keyword evidence="2" id="KW-0472">Membrane</keyword>
<feature type="region of interest" description="Disordered" evidence="1">
    <location>
        <begin position="808"/>
        <end position="827"/>
    </location>
</feature>
<dbReference type="SUPFAM" id="SSF103473">
    <property type="entry name" value="MFS general substrate transporter"/>
    <property type="match status" value="1"/>
</dbReference>
<feature type="transmembrane region" description="Helical" evidence="2">
    <location>
        <begin position="715"/>
        <end position="739"/>
    </location>
</feature>
<keyword evidence="4" id="KW-1185">Reference proteome</keyword>
<evidence type="ECO:0000256" key="1">
    <source>
        <dbReference type="SAM" id="MobiDB-lite"/>
    </source>
</evidence>
<feature type="transmembrane region" description="Helical" evidence="2">
    <location>
        <begin position="688"/>
        <end position="709"/>
    </location>
</feature>
<evidence type="ECO:0000313" key="4">
    <source>
        <dbReference type="Proteomes" id="UP000215027"/>
    </source>
</evidence>
<name>A0A160T7J9_9CHLR</name>
<dbReference type="OrthoDB" id="127145at2"/>
<gene>
    <name evidence="3" type="ORF">CFX0092_A2982</name>
</gene>
<dbReference type="AlphaFoldDB" id="A0A160T7J9"/>
<feature type="transmembrane region" description="Helical" evidence="2">
    <location>
        <begin position="71"/>
        <end position="91"/>
    </location>
</feature>
<dbReference type="EMBL" id="LN890655">
    <property type="protein sequence ID" value="CUS04860.2"/>
    <property type="molecule type" value="Genomic_DNA"/>
</dbReference>
<sequence length="827" mass="88817">MKTTRHLLAGVFLISMGALALEVVLTRIFSVTMWYHFAFLAISMALMGSAMAGVFLYFFPRLTQPDTAQMWIGRASVALAVAVPIVFLIYLRIPFRPVLMNRDGAFSAEQIGWLALIYLLLTIPFFLSGSVLALTLAGWPNDAGKIYAADLIGAALGCLLSVAALARLGGVNALFLLSLVLALAATAFIYGRRRWAIPAGLAILLTGGLLVSNLAAPWLRIVVNKAGGDEPPIVYEKWNIHSRVTVYEPDVFPFFWGISPAKWEETIAAGGKWDHALLLIDAVAGTPIQSFNGDLSTMQFLRNDLTAIAYHLIDDPETLVIGPGGGRDVLSALASGAPHVTAVEVNPAVIEAVRGPFADFAGHLYDRPDVTAVVADARGYVERSPGDYDVIQASLIDTWAAGGSGAFALSENSLYTKEAFTSYFNHLSDDGLLSISRWYLPDRPAETLRLVTTGLAGWEAAGVADARQHVAVVAKLDPTRAQTEGLSTTLFKREPFTAAEVARLQEVAEAYGYQVIFAPGLEPFEEVGRFIMDPDHAAFIAAYPLDISPATDNRPFFFNLILLGDLLDPALSGSGVYRTSMEAIYILFAVIGVTATLSVLFILAPLVLGSRRRGLARPTAPTLAYFGALGLAFMMVEIPTMQKLTVYLGQPVYSLTVVLFSLLLFSGLGSWWSGRWAAGAIAANLRRVFPLLVAFLLLHALFSSLILAQTLQLSLALRLVVAVLLLAVLGFLMGIPFPVGIRWAGRRQSSVVPWLWGINGVTSVLGSALATALAIHVGFRLTLIVSAVVYSTAALLILNAMRHAAPETEAANPPLPRGPDAPGLEMA</sequence>
<feature type="transmembrane region" description="Helical" evidence="2">
    <location>
        <begin position="781"/>
        <end position="798"/>
    </location>
</feature>
<protein>
    <submittedName>
        <fullName evidence="3">Spermidine synthase-like protein</fullName>
    </submittedName>
</protein>
<feature type="transmembrane region" description="Helical" evidence="2">
    <location>
        <begin position="172"/>
        <end position="190"/>
    </location>
</feature>
<dbReference type="Proteomes" id="UP000215027">
    <property type="component" value="Chromosome I"/>
</dbReference>
<keyword evidence="2" id="KW-0812">Transmembrane</keyword>
<dbReference type="Gene3D" id="3.40.50.150">
    <property type="entry name" value="Vaccinia Virus protein VP39"/>
    <property type="match status" value="1"/>
</dbReference>
<feature type="transmembrane region" description="Helical" evidence="2">
    <location>
        <begin position="620"/>
        <end position="640"/>
    </location>
</feature>
<dbReference type="KEGG" id="pbf:CFX0092_A2982"/>
<keyword evidence="2" id="KW-1133">Transmembrane helix</keyword>
<organism evidence="3 4">
    <name type="scientific">Candidatus Promineifilum breve</name>
    <dbReference type="NCBI Taxonomy" id="1806508"/>
    <lineage>
        <taxon>Bacteria</taxon>
        <taxon>Bacillati</taxon>
        <taxon>Chloroflexota</taxon>
        <taxon>Ardenticatenia</taxon>
        <taxon>Candidatus Promineifilales</taxon>
        <taxon>Candidatus Promineifilaceae</taxon>
        <taxon>Candidatus Promineifilum</taxon>
    </lineage>
</organism>
<accession>A0A160T7J9</accession>
<feature type="transmembrane region" description="Helical" evidence="2">
    <location>
        <begin position="584"/>
        <end position="608"/>
    </location>
</feature>
<feature type="transmembrane region" description="Helical" evidence="2">
    <location>
        <begin position="751"/>
        <end position="775"/>
    </location>
</feature>
<dbReference type="CDD" id="cd02440">
    <property type="entry name" value="AdoMet_MTases"/>
    <property type="match status" value="1"/>
</dbReference>
<feature type="transmembrane region" description="Helical" evidence="2">
    <location>
        <begin position="36"/>
        <end position="59"/>
    </location>
</feature>
<evidence type="ECO:0000256" key="2">
    <source>
        <dbReference type="SAM" id="Phobius"/>
    </source>
</evidence>
<evidence type="ECO:0000313" key="3">
    <source>
        <dbReference type="EMBL" id="CUS04860.2"/>
    </source>
</evidence>